<feature type="compositionally biased region" description="Polar residues" evidence="1">
    <location>
        <begin position="167"/>
        <end position="182"/>
    </location>
</feature>
<comment type="caution">
    <text evidence="2">The sequence shown here is derived from an EMBL/GenBank/DDBJ whole genome shotgun (WGS) entry which is preliminary data.</text>
</comment>
<dbReference type="Proteomes" id="UP001457282">
    <property type="component" value="Unassembled WGS sequence"/>
</dbReference>
<feature type="region of interest" description="Disordered" evidence="1">
    <location>
        <begin position="164"/>
        <end position="195"/>
    </location>
</feature>
<evidence type="ECO:0000313" key="2">
    <source>
        <dbReference type="EMBL" id="KAK9938789.1"/>
    </source>
</evidence>
<organism evidence="2 3">
    <name type="scientific">Rubus argutus</name>
    <name type="common">Southern blackberry</name>
    <dbReference type="NCBI Taxonomy" id="59490"/>
    <lineage>
        <taxon>Eukaryota</taxon>
        <taxon>Viridiplantae</taxon>
        <taxon>Streptophyta</taxon>
        <taxon>Embryophyta</taxon>
        <taxon>Tracheophyta</taxon>
        <taxon>Spermatophyta</taxon>
        <taxon>Magnoliopsida</taxon>
        <taxon>eudicotyledons</taxon>
        <taxon>Gunneridae</taxon>
        <taxon>Pentapetalae</taxon>
        <taxon>rosids</taxon>
        <taxon>fabids</taxon>
        <taxon>Rosales</taxon>
        <taxon>Rosaceae</taxon>
        <taxon>Rosoideae</taxon>
        <taxon>Rosoideae incertae sedis</taxon>
        <taxon>Rubus</taxon>
    </lineage>
</organism>
<name>A0AAW1XS81_RUBAR</name>
<gene>
    <name evidence="2" type="ORF">M0R45_015510</name>
</gene>
<feature type="compositionally biased region" description="Polar residues" evidence="1">
    <location>
        <begin position="323"/>
        <end position="343"/>
    </location>
</feature>
<feature type="region of interest" description="Disordered" evidence="1">
    <location>
        <begin position="322"/>
        <end position="351"/>
    </location>
</feature>
<reference evidence="2 3" key="1">
    <citation type="journal article" date="2023" name="G3 (Bethesda)">
        <title>A chromosome-length genome assembly and annotation of blackberry (Rubus argutus, cv. 'Hillquist').</title>
        <authorList>
            <person name="Bruna T."/>
            <person name="Aryal R."/>
            <person name="Dudchenko O."/>
            <person name="Sargent D.J."/>
            <person name="Mead D."/>
            <person name="Buti M."/>
            <person name="Cavallini A."/>
            <person name="Hytonen T."/>
            <person name="Andres J."/>
            <person name="Pham M."/>
            <person name="Weisz D."/>
            <person name="Mascagni F."/>
            <person name="Usai G."/>
            <person name="Natali L."/>
            <person name="Bassil N."/>
            <person name="Fernandez G.E."/>
            <person name="Lomsadze A."/>
            <person name="Armour M."/>
            <person name="Olukolu B."/>
            <person name="Poorten T."/>
            <person name="Britton C."/>
            <person name="Davik J."/>
            <person name="Ashrafi H."/>
            <person name="Aiden E.L."/>
            <person name="Borodovsky M."/>
            <person name="Worthington M."/>
        </authorList>
    </citation>
    <scope>NUCLEOTIDE SEQUENCE [LARGE SCALE GENOMIC DNA]</scope>
    <source>
        <strain evidence="2">PI 553951</strain>
    </source>
</reference>
<evidence type="ECO:0000256" key="1">
    <source>
        <dbReference type="SAM" id="MobiDB-lite"/>
    </source>
</evidence>
<accession>A0AAW1XS81</accession>
<feature type="region of interest" description="Disordered" evidence="1">
    <location>
        <begin position="271"/>
        <end position="297"/>
    </location>
</feature>
<protein>
    <submittedName>
        <fullName evidence="2">Uncharacterized protein</fullName>
    </submittedName>
</protein>
<keyword evidence="3" id="KW-1185">Reference proteome</keyword>
<evidence type="ECO:0000313" key="3">
    <source>
        <dbReference type="Proteomes" id="UP001457282"/>
    </source>
</evidence>
<dbReference type="AlphaFoldDB" id="A0AAW1XS81"/>
<sequence length="442" mass="48173">MMANTSLFTFFALPVESGREELPSLGQNKRSRCDDVLGDKLQATQTTVVELDSPLPGPPIVDSYATQLLNPLSQYGKVAVEDFEMTDEDYQIKPGSVAPNCCFSQRVKDKLELEWRCAVIIKLMANCPYNITEPHPTHALDGSNNNLVNNSPSAAAEHCENRIPHNIDNNVTSPQDIGSSDSKLPKSPESGGHSPWMLMSYKNKKFSSNNAPENMKPAQFGSRYALLETFVEGGENALRDAKPTAVEELTKPTTLSEPSIINVWKAVQKKMKKNNSTKTSATNGTQNSKPVPATKTNTNLKKALKDITNGKAHAKILAPRFNVGSSSCNPKDKSPINSQNGRSNHSRSTKISECSNIVRPTPSTVENSHTLFQFSTTFGHCPPEDDPIEDISCTIMEISATGNESNDQVNSDLTLNVNQTDGLCDIVDNSDPSSNVEDMVDA</sequence>
<dbReference type="EMBL" id="JBEDUW010000003">
    <property type="protein sequence ID" value="KAK9938789.1"/>
    <property type="molecule type" value="Genomic_DNA"/>
</dbReference>
<proteinExistence type="predicted"/>